<dbReference type="SUPFAM" id="SSF50630">
    <property type="entry name" value="Acid proteases"/>
    <property type="match status" value="1"/>
</dbReference>
<evidence type="ECO:0000313" key="1">
    <source>
        <dbReference type="EMBL" id="UYV78866.1"/>
    </source>
</evidence>
<protein>
    <recommendedName>
        <fullName evidence="3">Peptidase A2 domain-containing protein</fullName>
    </recommendedName>
</protein>
<dbReference type="Pfam" id="PF13650">
    <property type="entry name" value="Asp_protease_2"/>
    <property type="match status" value="1"/>
</dbReference>
<keyword evidence="2" id="KW-1185">Reference proteome</keyword>
<dbReference type="CDD" id="cd00303">
    <property type="entry name" value="retropepsin_like"/>
    <property type="match status" value="1"/>
</dbReference>
<dbReference type="InterPro" id="IPR001969">
    <property type="entry name" value="Aspartic_peptidase_AS"/>
</dbReference>
<sequence length="228" mass="25320">MHRLRVELEELEVQKCMYVTQQKWTALKEMPRVEALIFNAWNYFPDCYSDMKKLAFGVLTIFRSTYSCKQGFSCTNIIKSKTIPVSKQRKISKTPVHFPSPSYKPISTPPKSGKLNFATSNEGEAAGVKSPTSSTAAKLQQNYVEIIFGDIAFSALVDSGASFSVISDGLRRQLKKTMFKDSGMTLKVADGKNVTSFGRCTISLSINVLKQPLEFIVLPNTNPSIILG</sequence>
<dbReference type="Gene3D" id="2.40.70.10">
    <property type="entry name" value="Acid Proteases"/>
    <property type="match status" value="1"/>
</dbReference>
<evidence type="ECO:0008006" key="3">
    <source>
        <dbReference type="Google" id="ProtNLM"/>
    </source>
</evidence>
<accession>A0ABY6LCG5</accession>
<gene>
    <name evidence="1" type="ORF">LAZ67_17000050</name>
</gene>
<dbReference type="EMBL" id="CP092879">
    <property type="protein sequence ID" value="UYV78866.1"/>
    <property type="molecule type" value="Genomic_DNA"/>
</dbReference>
<dbReference type="PROSITE" id="PS00141">
    <property type="entry name" value="ASP_PROTEASE"/>
    <property type="match status" value="1"/>
</dbReference>
<organism evidence="1 2">
    <name type="scientific">Cordylochernes scorpioides</name>
    <dbReference type="NCBI Taxonomy" id="51811"/>
    <lineage>
        <taxon>Eukaryota</taxon>
        <taxon>Metazoa</taxon>
        <taxon>Ecdysozoa</taxon>
        <taxon>Arthropoda</taxon>
        <taxon>Chelicerata</taxon>
        <taxon>Arachnida</taxon>
        <taxon>Pseudoscorpiones</taxon>
        <taxon>Cheliferoidea</taxon>
        <taxon>Chernetidae</taxon>
        <taxon>Cordylochernes</taxon>
    </lineage>
</organism>
<reference evidence="1 2" key="1">
    <citation type="submission" date="2022-01" db="EMBL/GenBank/DDBJ databases">
        <title>A chromosomal length assembly of Cordylochernes scorpioides.</title>
        <authorList>
            <person name="Zeh D."/>
            <person name="Zeh J."/>
        </authorList>
    </citation>
    <scope>NUCLEOTIDE SEQUENCE [LARGE SCALE GENOMIC DNA]</scope>
    <source>
        <strain evidence="1">IN4F17</strain>
        <tissue evidence="1">Whole Body</tissue>
    </source>
</reference>
<dbReference type="Proteomes" id="UP001235939">
    <property type="component" value="Chromosome 17"/>
</dbReference>
<name>A0ABY6LCG5_9ARAC</name>
<evidence type="ECO:0000313" key="2">
    <source>
        <dbReference type="Proteomes" id="UP001235939"/>
    </source>
</evidence>
<proteinExistence type="predicted"/>
<dbReference type="InterPro" id="IPR021109">
    <property type="entry name" value="Peptidase_aspartic_dom_sf"/>
</dbReference>